<reference evidence="2 3" key="1">
    <citation type="journal article" date="2020" name="Int. J. Syst. Evol. Microbiol.">
        <title>Novel acetic acid bacteria from cider fermentations: Acetobacter conturbans sp. nov. and Acetobacter fallax sp. nov.</title>
        <authorList>
            <person name="Sombolestani A.S."/>
            <person name="Cleenwerck I."/>
            <person name="Cnockaert M."/>
            <person name="Borremans W."/>
            <person name="Wieme A.D."/>
            <person name="De Vuyst L."/>
            <person name="Vandamme P."/>
        </authorList>
    </citation>
    <scope>NUCLEOTIDE SEQUENCE [LARGE SCALE GENOMIC DNA]</scope>
    <source>
        <strain evidence="2 3">LMG 1637</strain>
    </source>
</reference>
<dbReference type="Proteomes" id="UP000615326">
    <property type="component" value="Unassembled WGS sequence"/>
</dbReference>
<evidence type="ECO:0000313" key="3">
    <source>
        <dbReference type="Proteomes" id="UP000615326"/>
    </source>
</evidence>
<evidence type="ECO:0000313" key="2">
    <source>
        <dbReference type="EMBL" id="NHO33621.1"/>
    </source>
</evidence>
<feature type="transmembrane region" description="Helical" evidence="1">
    <location>
        <begin position="12"/>
        <end position="34"/>
    </location>
</feature>
<dbReference type="InterPro" id="IPR007047">
    <property type="entry name" value="Flp_Fap"/>
</dbReference>
<gene>
    <name evidence="2" type="ORF">GOB84_13860</name>
</gene>
<sequence length="63" mass="6334">MRKIRAFLGDREGVTAIEYALIAGLIAVVAFGAMKSVGTSLSNLFSTIATSISDAPGTGSTAG</sequence>
<organism evidence="2 3">
    <name type="scientific">Acetobacter fallax</name>
    <dbReference type="NCBI Taxonomy" id="1737473"/>
    <lineage>
        <taxon>Bacteria</taxon>
        <taxon>Pseudomonadati</taxon>
        <taxon>Pseudomonadota</taxon>
        <taxon>Alphaproteobacteria</taxon>
        <taxon>Acetobacterales</taxon>
        <taxon>Acetobacteraceae</taxon>
        <taxon>Acetobacter</taxon>
    </lineage>
</organism>
<name>A0ABX0KET1_9PROT</name>
<comment type="caution">
    <text evidence="2">The sequence shown here is derived from an EMBL/GenBank/DDBJ whole genome shotgun (WGS) entry which is preliminary data.</text>
</comment>
<proteinExistence type="predicted"/>
<protein>
    <submittedName>
        <fullName evidence="2">Flp family type IVb pilin</fullName>
    </submittedName>
</protein>
<keyword evidence="3" id="KW-1185">Reference proteome</keyword>
<accession>A0ABX0KET1</accession>
<keyword evidence="1" id="KW-1133">Transmembrane helix</keyword>
<keyword evidence="1" id="KW-0472">Membrane</keyword>
<dbReference type="Pfam" id="PF04964">
    <property type="entry name" value="Flp_Fap"/>
    <property type="match status" value="1"/>
</dbReference>
<evidence type="ECO:0000256" key="1">
    <source>
        <dbReference type="SAM" id="Phobius"/>
    </source>
</evidence>
<dbReference type="EMBL" id="WOSW01000033">
    <property type="protein sequence ID" value="NHO33621.1"/>
    <property type="molecule type" value="Genomic_DNA"/>
</dbReference>
<keyword evidence="1" id="KW-0812">Transmembrane</keyword>